<keyword evidence="2" id="KW-1185">Reference proteome</keyword>
<reference evidence="2" key="1">
    <citation type="submission" date="2017-06" db="EMBL/GenBank/DDBJ databases">
        <authorList>
            <person name="Varghese N."/>
            <person name="Submissions S."/>
        </authorList>
    </citation>
    <scope>NUCLEOTIDE SEQUENCE [LARGE SCALE GENOMIC DNA]</scope>
    <source>
        <strain evidence="2">JCM 23211</strain>
    </source>
</reference>
<proteinExistence type="predicted"/>
<dbReference type="AlphaFoldDB" id="A0A239LTV0"/>
<dbReference type="EMBL" id="FZOW01000014">
    <property type="protein sequence ID" value="SNT33054.1"/>
    <property type="molecule type" value="Genomic_DNA"/>
</dbReference>
<name>A0A239LTV0_9NOCA</name>
<accession>A0A239LTV0</accession>
<evidence type="ECO:0000313" key="2">
    <source>
        <dbReference type="Proteomes" id="UP000198327"/>
    </source>
</evidence>
<organism evidence="1 2">
    <name type="scientific">Rhodococcoides kyotonense</name>
    <dbReference type="NCBI Taxonomy" id="398843"/>
    <lineage>
        <taxon>Bacteria</taxon>
        <taxon>Bacillati</taxon>
        <taxon>Actinomycetota</taxon>
        <taxon>Actinomycetes</taxon>
        <taxon>Mycobacteriales</taxon>
        <taxon>Nocardiaceae</taxon>
        <taxon>Rhodococcoides</taxon>
    </lineage>
</organism>
<dbReference type="Proteomes" id="UP000198327">
    <property type="component" value="Unassembled WGS sequence"/>
</dbReference>
<protein>
    <submittedName>
        <fullName evidence="1">Uncharacterized protein</fullName>
    </submittedName>
</protein>
<sequence>MTDDREAWPHAYVSMKVKVAGKPASDQGITVHRTCSRLGWVDAHGLRCDVRRVGCRRSGTKADYEAGNLVSRAS</sequence>
<evidence type="ECO:0000313" key="1">
    <source>
        <dbReference type="EMBL" id="SNT33054.1"/>
    </source>
</evidence>
<gene>
    <name evidence="1" type="ORF">SAMN05421642_11443</name>
</gene>